<dbReference type="AlphaFoldDB" id="A0A015LJR3"/>
<dbReference type="OrthoDB" id="2123952at2759"/>
<accession>A0A015LJR3</accession>
<protein>
    <submittedName>
        <fullName evidence="1">Uncharacterized protein</fullName>
    </submittedName>
</protein>
<dbReference type="HOGENOM" id="CLU_2293200_0_0_1"/>
<evidence type="ECO:0000313" key="2">
    <source>
        <dbReference type="Proteomes" id="UP000022910"/>
    </source>
</evidence>
<comment type="caution">
    <text evidence="1">The sequence shown here is derived from an EMBL/GenBank/DDBJ whole genome shotgun (WGS) entry which is preliminary data.</text>
</comment>
<keyword evidence="2" id="KW-1185">Reference proteome</keyword>
<dbReference type="EMBL" id="JEMT01000096">
    <property type="protein sequence ID" value="EXX79999.1"/>
    <property type="molecule type" value="Genomic_DNA"/>
</dbReference>
<name>A0A015LJR3_RHIIW</name>
<gene>
    <name evidence="1" type="ORF">RirG_000200</name>
</gene>
<dbReference type="Proteomes" id="UP000022910">
    <property type="component" value="Unassembled WGS sequence"/>
</dbReference>
<evidence type="ECO:0000313" key="1">
    <source>
        <dbReference type="EMBL" id="EXX79999.1"/>
    </source>
</evidence>
<proteinExistence type="predicted"/>
<organism evidence="1 2">
    <name type="scientific">Rhizophagus irregularis (strain DAOM 197198w)</name>
    <name type="common">Glomus intraradices</name>
    <dbReference type="NCBI Taxonomy" id="1432141"/>
    <lineage>
        <taxon>Eukaryota</taxon>
        <taxon>Fungi</taxon>
        <taxon>Fungi incertae sedis</taxon>
        <taxon>Mucoromycota</taxon>
        <taxon>Glomeromycotina</taxon>
        <taxon>Glomeromycetes</taxon>
        <taxon>Glomerales</taxon>
        <taxon>Glomeraceae</taxon>
        <taxon>Rhizophagus</taxon>
    </lineage>
</organism>
<reference evidence="1 2" key="1">
    <citation type="submission" date="2014-02" db="EMBL/GenBank/DDBJ databases">
        <title>Single nucleus genome sequencing reveals high similarity among nuclei of an endomycorrhizal fungus.</title>
        <authorList>
            <person name="Lin K."/>
            <person name="Geurts R."/>
            <person name="Zhang Z."/>
            <person name="Limpens E."/>
            <person name="Saunders D.G."/>
            <person name="Mu D."/>
            <person name="Pang E."/>
            <person name="Cao H."/>
            <person name="Cha H."/>
            <person name="Lin T."/>
            <person name="Zhou Q."/>
            <person name="Shang Y."/>
            <person name="Li Y."/>
            <person name="Ivanov S."/>
            <person name="Sharma T."/>
            <person name="Velzen R.V."/>
            <person name="Ruijter N.D."/>
            <person name="Aanen D.K."/>
            <person name="Win J."/>
            <person name="Kamoun S."/>
            <person name="Bisseling T."/>
            <person name="Huang S."/>
        </authorList>
    </citation>
    <scope>NUCLEOTIDE SEQUENCE [LARGE SCALE GENOMIC DNA]</scope>
    <source>
        <strain evidence="2">DAOM197198w</strain>
    </source>
</reference>
<sequence>MPNLMPYIDSNSSHNNTPIIDDEIDYFRHLTNEGTNFLCFQSTTSSPLFSNENCTTPTFNSLQPSPSLNPLNEIEHSYGILSPTNDYTQQQIDEKNWFWNN</sequence>